<gene>
    <name evidence="2" type="ORF">DIS24_g9971</name>
</gene>
<keyword evidence="3" id="KW-1185">Reference proteome</keyword>
<organism evidence="2 3">
    <name type="scientific">Lasiodiplodia hormozganensis</name>
    <dbReference type="NCBI Taxonomy" id="869390"/>
    <lineage>
        <taxon>Eukaryota</taxon>
        <taxon>Fungi</taxon>
        <taxon>Dikarya</taxon>
        <taxon>Ascomycota</taxon>
        <taxon>Pezizomycotina</taxon>
        <taxon>Dothideomycetes</taxon>
        <taxon>Dothideomycetes incertae sedis</taxon>
        <taxon>Botryosphaeriales</taxon>
        <taxon>Botryosphaeriaceae</taxon>
        <taxon>Lasiodiplodia</taxon>
    </lineage>
</organism>
<feature type="compositionally biased region" description="Basic and acidic residues" evidence="1">
    <location>
        <begin position="231"/>
        <end position="240"/>
    </location>
</feature>
<evidence type="ECO:0000313" key="3">
    <source>
        <dbReference type="Proteomes" id="UP001175001"/>
    </source>
</evidence>
<dbReference type="AlphaFoldDB" id="A0AA39XR70"/>
<evidence type="ECO:0000256" key="1">
    <source>
        <dbReference type="SAM" id="MobiDB-lite"/>
    </source>
</evidence>
<dbReference type="PANTHER" id="PTHR40619:SF3">
    <property type="entry name" value="FUNGAL STAND N-TERMINAL GOODBYE DOMAIN-CONTAINING PROTEIN"/>
    <property type="match status" value="1"/>
</dbReference>
<dbReference type="Proteomes" id="UP001175001">
    <property type="component" value="Unassembled WGS sequence"/>
</dbReference>
<dbReference type="EMBL" id="JAUJDW010000097">
    <property type="protein sequence ID" value="KAK0638305.1"/>
    <property type="molecule type" value="Genomic_DNA"/>
</dbReference>
<comment type="caution">
    <text evidence="2">The sequence shown here is derived from an EMBL/GenBank/DDBJ whole genome shotgun (WGS) entry which is preliminary data.</text>
</comment>
<sequence length="680" mass="77128">MANLDHTDLPLRVSFIKSEAHHIHQALSVPSDYDRLTDTFVPPRQFSIPDGQLQVEREDLQAVIAEFQSSFPNSDLELDAQNCSWDDVFKQLESAQVRHEAMENDGGIGYLRKLWRKAGENANRIDPWLDFIPDEKGLNIVRAGLVVILQLAKRAAEERERVQKAVVVVVDVVTGASPKRRIFRWDDSLKNCIHKLYASVLEAVAVIIQYLLQRVEKPRFPDKAIKKARGLFKDKDEKPAKPKPPTKSVKHVDNAVESVQLKSEEFSELCINLRDEIFVATYMQGLESRESLRRIDAYTKYSAITGIQIQKTVGRNLPAIKETVNDYLPVIKAQNKVTHDKLDDVKKAIEAESDARYAKLENLMKEEIGRCAQNLFNEFLKSHEKTLDQGPERPGARRLALSAPEIPRSRTPVPGPAPLASLEMLIELLGIPISAPNDDLDIILMEKEWFKEQTLSMTEILFQTPHFGEWFFSDSSGLLLADGNDEEHANSTISAMSVVCLSLIGSIVSARRDNQVILHFFCSLHRGDREGPCLMMRSLIMQLLFALRTRHYLDLGFIPNDTCLQDLQQGEFQALLFIFKGLIRQFPAHMTVYCVIDGVQSFENYPLHFQSDMLGYVKELRMLAWPLRSNGWHSHLTGDYKSYGTARCKFKVLLTSANGTELIGQQITSPSRHVALGYDF</sequence>
<proteinExistence type="predicted"/>
<feature type="region of interest" description="Disordered" evidence="1">
    <location>
        <begin position="231"/>
        <end position="250"/>
    </location>
</feature>
<dbReference type="PANTHER" id="PTHR40619">
    <property type="entry name" value="FUNGAL STAND N-TERMINAL GOODBYE DOMAIN-CONTAINING PROTEIN"/>
    <property type="match status" value="1"/>
</dbReference>
<name>A0AA39XR70_9PEZI</name>
<reference evidence="2" key="1">
    <citation type="submission" date="2023-06" db="EMBL/GenBank/DDBJ databases">
        <title>Multi-omics analyses reveal the molecular pathogenesis toolkit of Lasiodiplodia hormozganensis, a cross-kingdom pathogen.</title>
        <authorList>
            <person name="Felix C."/>
            <person name="Meneses R."/>
            <person name="Goncalves M.F.M."/>
            <person name="Tilleman L."/>
            <person name="Duarte A.S."/>
            <person name="Jorrin-Novo J.V."/>
            <person name="Van De Peer Y."/>
            <person name="Deforce D."/>
            <person name="Van Nieuwerburgh F."/>
            <person name="Esteves A.C."/>
            <person name="Alves A."/>
        </authorList>
    </citation>
    <scope>NUCLEOTIDE SEQUENCE</scope>
    <source>
        <strain evidence="2">CBS 339.90</strain>
    </source>
</reference>
<protein>
    <submittedName>
        <fullName evidence="2">Uncharacterized protein</fullName>
    </submittedName>
</protein>
<evidence type="ECO:0000313" key="2">
    <source>
        <dbReference type="EMBL" id="KAK0638305.1"/>
    </source>
</evidence>
<accession>A0AA39XR70</accession>